<keyword evidence="2" id="KW-0677">Repeat</keyword>
<organism evidence="4 5">
    <name type="scientific">Actinophytocola oryzae</name>
    <dbReference type="NCBI Taxonomy" id="502181"/>
    <lineage>
        <taxon>Bacteria</taxon>
        <taxon>Bacillati</taxon>
        <taxon>Actinomycetota</taxon>
        <taxon>Actinomycetes</taxon>
        <taxon>Pseudonocardiales</taxon>
        <taxon>Pseudonocardiaceae</taxon>
    </lineage>
</organism>
<accession>A0A4R7W233</accession>
<dbReference type="AlphaFoldDB" id="A0A4R7W233"/>
<keyword evidence="1" id="KW-0479">Metal-binding</keyword>
<evidence type="ECO:0000313" key="4">
    <source>
        <dbReference type="EMBL" id="TDV56554.1"/>
    </source>
</evidence>
<feature type="domain" description="EF-hand" evidence="3">
    <location>
        <begin position="67"/>
        <end position="91"/>
    </location>
</feature>
<dbReference type="InterPro" id="IPR002048">
    <property type="entry name" value="EF_hand_dom"/>
</dbReference>
<sequence length="181" mass="19954">MTTQLQERKLDRAFNQLDLDGDGQIEHEDLMGLGARILVAFGESPTSTAGRRIIDRLDVVWDTLRSEVDADQDGQISLSEFRSGMTSAFIDGPKFDSAFRPGLDAVLELCDTDKDGLLSHQEFRALQQAFGTGPDHIDAAFERLDANGDGRLDLDELVAAVREYYTGDDPDAPGTWFFGPL</sequence>
<dbReference type="GO" id="GO:0005509">
    <property type="term" value="F:calcium ion binding"/>
    <property type="evidence" value="ECO:0007669"/>
    <property type="project" value="InterPro"/>
</dbReference>
<gene>
    <name evidence="4" type="ORF">CLV71_102621</name>
</gene>
<feature type="domain" description="EF-hand" evidence="3">
    <location>
        <begin position="132"/>
        <end position="167"/>
    </location>
</feature>
<dbReference type="InterPro" id="IPR011992">
    <property type="entry name" value="EF-hand-dom_pair"/>
</dbReference>
<dbReference type="CDD" id="cd00051">
    <property type="entry name" value="EFh"/>
    <property type="match status" value="2"/>
</dbReference>
<dbReference type="EMBL" id="SOCP01000002">
    <property type="protein sequence ID" value="TDV56554.1"/>
    <property type="molecule type" value="Genomic_DNA"/>
</dbReference>
<reference evidence="4 5" key="1">
    <citation type="submission" date="2019-03" db="EMBL/GenBank/DDBJ databases">
        <title>Genomic Encyclopedia of Archaeal and Bacterial Type Strains, Phase II (KMG-II): from individual species to whole genera.</title>
        <authorList>
            <person name="Goeker M."/>
        </authorList>
    </citation>
    <scope>NUCLEOTIDE SEQUENCE [LARGE SCALE GENOMIC DNA]</scope>
    <source>
        <strain evidence="4 5">DSM 45499</strain>
    </source>
</reference>
<name>A0A4R7W233_9PSEU</name>
<evidence type="ECO:0000259" key="3">
    <source>
        <dbReference type="PROSITE" id="PS50222"/>
    </source>
</evidence>
<dbReference type="PROSITE" id="PS50222">
    <property type="entry name" value="EF_HAND_2"/>
    <property type="match status" value="3"/>
</dbReference>
<dbReference type="PANTHER" id="PTHR10827">
    <property type="entry name" value="RETICULOCALBIN"/>
    <property type="match status" value="1"/>
</dbReference>
<dbReference type="SMART" id="SM00054">
    <property type="entry name" value="EFh"/>
    <property type="match status" value="4"/>
</dbReference>
<dbReference type="PANTHER" id="PTHR10827:SF98">
    <property type="entry name" value="45 KDA CALCIUM-BINDING PROTEIN"/>
    <property type="match status" value="1"/>
</dbReference>
<dbReference type="Pfam" id="PF13499">
    <property type="entry name" value="EF-hand_7"/>
    <property type="match status" value="2"/>
</dbReference>
<evidence type="ECO:0000256" key="1">
    <source>
        <dbReference type="ARBA" id="ARBA00022723"/>
    </source>
</evidence>
<evidence type="ECO:0000256" key="2">
    <source>
        <dbReference type="ARBA" id="ARBA00022737"/>
    </source>
</evidence>
<proteinExistence type="predicted"/>
<comment type="caution">
    <text evidence="4">The sequence shown here is derived from an EMBL/GenBank/DDBJ whole genome shotgun (WGS) entry which is preliminary data.</text>
</comment>
<dbReference type="OrthoDB" id="7356823at2"/>
<dbReference type="PROSITE" id="PS00018">
    <property type="entry name" value="EF_HAND_1"/>
    <property type="match status" value="3"/>
</dbReference>
<feature type="domain" description="EF-hand" evidence="3">
    <location>
        <begin position="5"/>
        <end position="40"/>
    </location>
</feature>
<dbReference type="Gene3D" id="1.10.238.10">
    <property type="entry name" value="EF-hand"/>
    <property type="match status" value="1"/>
</dbReference>
<dbReference type="SUPFAM" id="SSF47473">
    <property type="entry name" value="EF-hand"/>
    <property type="match status" value="1"/>
</dbReference>
<protein>
    <submittedName>
        <fullName evidence="4">Ca2+-binding EF-hand superfamily protein</fullName>
    </submittedName>
</protein>
<evidence type="ECO:0000313" key="5">
    <source>
        <dbReference type="Proteomes" id="UP000294927"/>
    </source>
</evidence>
<dbReference type="RefSeq" id="WP_133901784.1">
    <property type="nucleotide sequence ID" value="NZ_SOCP01000002.1"/>
</dbReference>
<dbReference type="InterPro" id="IPR018247">
    <property type="entry name" value="EF_Hand_1_Ca_BS"/>
</dbReference>
<dbReference type="Proteomes" id="UP000294927">
    <property type="component" value="Unassembled WGS sequence"/>
</dbReference>
<keyword evidence="5" id="KW-1185">Reference proteome</keyword>